<dbReference type="Proteomes" id="UP000067243">
    <property type="component" value="Chromosome"/>
</dbReference>
<keyword evidence="2" id="KW-1185">Reference proteome</keyword>
<dbReference type="RefSeq" id="WP_075048407.1">
    <property type="nucleotide sequence ID" value="NZ_CP012328.1"/>
</dbReference>
<name>A0A0K1P685_9MOLU</name>
<dbReference type="AlphaFoldDB" id="A0A0K1P685"/>
<dbReference type="PATRIC" id="fig|216946.3.peg.573"/>
<evidence type="ECO:0000313" key="2">
    <source>
        <dbReference type="Proteomes" id="UP000067243"/>
    </source>
</evidence>
<organism evidence="1 2">
    <name type="scientific">Spiroplasma turonicum</name>
    <dbReference type="NCBI Taxonomy" id="216946"/>
    <lineage>
        <taxon>Bacteria</taxon>
        <taxon>Bacillati</taxon>
        <taxon>Mycoplasmatota</taxon>
        <taxon>Mollicutes</taxon>
        <taxon>Entomoplasmatales</taxon>
        <taxon>Spiroplasmataceae</taxon>
        <taxon>Spiroplasma</taxon>
    </lineage>
</organism>
<proteinExistence type="predicted"/>
<dbReference type="EMBL" id="CP012328">
    <property type="protein sequence ID" value="AKU79816.1"/>
    <property type="molecule type" value="Genomic_DNA"/>
</dbReference>
<sequence length="64" mass="8025">MINQKTQKFNIIVRNDKNYLWEEVKEYKIHNENLQKIKINKKQKEVKKLYKIKKRSKQKHRKKG</sequence>
<protein>
    <submittedName>
        <fullName evidence="1">Uncharacterized protein</fullName>
    </submittedName>
</protein>
<gene>
    <name evidence="1" type="ORF">STURON_00570</name>
</gene>
<reference evidence="1 2" key="1">
    <citation type="journal article" date="2015" name="Genome Announc.">
        <title>Complete Genome Sequence of Spiroplasma turonicum Strain Tab4cT, a Parasite of a Horse Fly, Haematopota sp. (Diptera: Tabanidae).</title>
        <authorList>
            <person name="Davis R.E."/>
            <person name="Shao J."/>
            <person name="Zhao Y."/>
            <person name="Gasparich G.E."/>
            <person name="Gaynor B.J."/>
            <person name="Donofrio N."/>
        </authorList>
    </citation>
    <scope>NUCLEOTIDE SEQUENCE [LARGE SCALE GENOMIC DNA]</scope>
    <source>
        <strain evidence="1 2">Tab4c</strain>
    </source>
</reference>
<dbReference type="KEGG" id="stur:STURON_00570"/>
<evidence type="ECO:0000313" key="1">
    <source>
        <dbReference type="EMBL" id="AKU79816.1"/>
    </source>
</evidence>
<accession>A0A0K1P685</accession>